<evidence type="ECO:0000313" key="7">
    <source>
        <dbReference type="EMBL" id="PWA55450.1"/>
    </source>
</evidence>
<dbReference type="InterPro" id="IPR017441">
    <property type="entry name" value="Protein_kinase_ATP_BS"/>
</dbReference>
<dbReference type="EMBL" id="PKPP01006750">
    <property type="protein sequence ID" value="PWA55450.1"/>
    <property type="molecule type" value="Genomic_DNA"/>
</dbReference>
<dbReference type="SMART" id="SM00220">
    <property type="entry name" value="S_TKc"/>
    <property type="match status" value="1"/>
</dbReference>
<keyword evidence="4 5" id="KW-0067">ATP-binding</keyword>
<dbReference type="SUPFAM" id="SSF56112">
    <property type="entry name" value="Protein kinase-like (PK-like)"/>
    <property type="match status" value="2"/>
</dbReference>
<dbReference type="GO" id="GO:0004714">
    <property type="term" value="F:transmembrane receptor protein tyrosine kinase activity"/>
    <property type="evidence" value="ECO:0007669"/>
    <property type="project" value="InterPro"/>
</dbReference>
<feature type="domain" description="Protein kinase" evidence="6">
    <location>
        <begin position="1"/>
        <end position="343"/>
    </location>
</feature>
<evidence type="ECO:0000256" key="3">
    <source>
        <dbReference type="ARBA" id="ARBA00022777"/>
    </source>
</evidence>
<dbReference type="InterPro" id="IPR011009">
    <property type="entry name" value="Kinase-like_dom_sf"/>
</dbReference>
<name>A0A2U1M2M0_ARTAN</name>
<organism evidence="7 8">
    <name type="scientific">Artemisia annua</name>
    <name type="common">Sweet wormwood</name>
    <dbReference type="NCBI Taxonomy" id="35608"/>
    <lineage>
        <taxon>Eukaryota</taxon>
        <taxon>Viridiplantae</taxon>
        <taxon>Streptophyta</taxon>
        <taxon>Embryophyta</taxon>
        <taxon>Tracheophyta</taxon>
        <taxon>Spermatophyta</taxon>
        <taxon>Magnoliopsida</taxon>
        <taxon>eudicotyledons</taxon>
        <taxon>Gunneridae</taxon>
        <taxon>Pentapetalae</taxon>
        <taxon>asterids</taxon>
        <taxon>campanulids</taxon>
        <taxon>Asterales</taxon>
        <taxon>Asteraceae</taxon>
        <taxon>Asteroideae</taxon>
        <taxon>Anthemideae</taxon>
        <taxon>Artemisiinae</taxon>
        <taxon>Artemisia</taxon>
    </lineage>
</organism>
<dbReference type="STRING" id="35608.A0A2U1M2M0"/>
<keyword evidence="2 5" id="KW-0547">Nucleotide-binding</keyword>
<dbReference type="PROSITE" id="PS00107">
    <property type="entry name" value="PROTEIN_KINASE_ATP"/>
    <property type="match status" value="1"/>
</dbReference>
<reference evidence="7 8" key="1">
    <citation type="journal article" date="2018" name="Mol. Plant">
        <title>The genome of Artemisia annua provides insight into the evolution of Asteraceae family and artemisinin biosynthesis.</title>
        <authorList>
            <person name="Shen Q."/>
            <person name="Zhang L."/>
            <person name="Liao Z."/>
            <person name="Wang S."/>
            <person name="Yan T."/>
            <person name="Shi P."/>
            <person name="Liu M."/>
            <person name="Fu X."/>
            <person name="Pan Q."/>
            <person name="Wang Y."/>
            <person name="Lv Z."/>
            <person name="Lu X."/>
            <person name="Zhang F."/>
            <person name="Jiang W."/>
            <person name="Ma Y."/>
            <person name="Chen M."/>
            <person name="Hao X."/>
            <person name="Li L."/>
            <person name="Tang Y."/>
            <person name="Lv G."/>
            <person name="Zhou Y."/>
            <person name="Sun X."/>
            <person name="Brodelius P.E."/>
            <person name="Rose J.K.C."/>
            <person name="Tang K."/>
        </authorList>
    </citation>
    <scope>NUCLEOTIDE SEQUENCE [LARGE SCALE GENOMIC DNA]</scope>
    <source>
        <strain evidence="8">cv. Huhao1</strain>
        <tissue evidence="7">Leaf</tissue>
    </source>
</reference>
<dbReference type="GO" id="GO:0005886">
    <property type="term" value="C:plasma membrane"/>
    <property type="evidence" value="ECO:0007669"/>
    <property type="project" value="TreeGrafter"/>
</dbReference>
<dbReference type="PANTHER" id="PTHR27003">
    <property type="entry name" value="OS07G0166700 PROTEIN"/>
    <property type="match status" value="1"/>
</dbReference>
<evidence type="ECO:0000256" key="2">
    <source>
        <dbReference type="ARBA" id="ARBA00022741"/>
    </source>
</evidence>
<dbReference type="GO" id="GO:0005524">
    <property type="term" value="F:ATP binding"/>
    <property type="evidence" value="ECO:0007669"/>
    <property type="project" value="UniProtKB-UniRule"/>
</dbReference>
<proteinExistence type="predicted"/>
<dbReference type="OrthoDB" id="1741257at2759"/>
<protein>
    <submittedName>
        <fullName evidence="7">Serine/threonine/dual specificity protein kinase, catalytic domain-containing protein</fullName>
    </submittedName>
</protein>
<dbReference type="GO" id="GO:0009506">
    <property type="term" value="C:plasmodesma"/>
    <property type="evidence" value="ECO:0007669"/>
    <property type="project" value="TreeGrafter"/>
</dbReference>
<dbReference type="Gene3D" id="1.10.510.10">
    <property type="entry name" value="Transferase(Phosphotransferase) domain 1"/>
    <property type="match status" value="2"/>
</dbReference>
<sequence>MAHSIMLGKATVHEMLSNAGRELVKNVEHLRIRLKDIKSATFNFSIGKESNRDYIAYYRAKLKCFDREYLPSSITKNKSQPPKRLYIVRIELFQRPDDAMFYRNVEIASSCKHQNIQPLLGFCDEGSHRILVYKYYSYREKLPVCLVSRNLTWEQRLEVCLNIGQGLHYLHYEMEDQNTVIYNNLSIDNIVLDDNWGAQILGFDSSVFLPPNQDEVVLDLDLRSTFDHRHYYYKDPEYLGSFKTRRESDVYSFGVVMSQILFGYSIDEIFRNIKNYMGDKGKLKKKICPKLWEENGENNSFLPKGPNEDSLDMYLEIMYECLAPTHDQRSTMKVVVMKLEKAISLQCTIKSTNQLETTIGYLHKPRIRKPTPNTDGSPAFMIEADWENHKDNFRMSYEDIKSATQNFRPQNYVGGGGFGGVYKGEIARGNGHQTIVAKRLDTRLGQGEQQYYNELQILCEYKHANVIGLVGYNNETRERIIVYEHASRGSLDRYLNDSRLTWKKRLNICIDVASGLAFLHGDAETGQEVVIHRDIKTQNILLFDDWKAKVGDFGLSLITTLYKDKNYIIDHACGTKGYVDPVYEKTRFLTIESDIYSFGVVLFEILCGRSTYSINKNEGLFLDFVKHSFEEGKQDEMVFEVIKKQIMPKSLTTFQMIAYRCLHDDRKKRPTAKEVLAQLKMALEYQSKKLLHYYENGIINYLVLFLIYTQEENNLQEPDVMDLSGKLEDINLKLSSSLNQTA</sequence>
<evidence type="ECO:0000256" key="5">
    <source>
        <dbReference type="PROSITE-ProRule" id="PRU10141"/>
    </source>
</evidence>
<evidence type="ECO:0000259" key="6">
    <source>
        <dbReference type="PROSITE" id="PS50011"/>
    </source>
</evidence>
<dbReference type="InterPro" id="IPR000719">
    <property type="entry name" value="Prot_kinase_dom"/>
</dbReference>
<dbReference type="PANTHER" id="PTHR27003:SF471">
    <property type="entry name" value="VASCULAR ENDOTHELIAL GROWTH FACTOR RECEPTOR 2 (VEGFR2)-RELATED"/>
    <property type="match status" value="1"/>
</dbReference>
<dbReference type="InterPro" id="IPR008271">
    <property type="entry name" value="Ser/Thr_kinase_AS"/>
</dbReference>
<evidence type="ECO:0000313" key="8">
    <source>
        <dbReference type="Proteomes" id="UP000245207"/>
    </source>
</evidence>
<dbReference type="Gene3D" id="3.30.200.20">
    <property type="entry name" value="Phosphorylase Kinase, domain 1"/>
    <property type="match status" value="2"/>
</dbReference>
<dbReference type="PROSITE" id="PS50011">
    <property type="entry name" value="PROTEIN_KINASE_DOM"/>
    <property type="match status" value="2"/>
</dbReference>
<dbReference type="InterPro" id="IPR045272">
    <property type="entry name" value="ANXUR1/2-like"/>
</dbReference>
<feature type="binding site" evidence="5">
    <location>
        <position position="438"/>
    </location>
    <ligand>
        <name>ATP</name>
        <dbReference type="ChEBI" id="CHEBI:30616"/>
    </ligand>
</feature>
<keyword evidence="1" id="KW-0808">Transferase</keyword>
<dbReference type="AlphaFoldDB" id="A0A2U1M2M0"/>
<evidence type="ECO:0000256" key="4">
    <source>
        <dbReference type="ARBA" id="ARBA00022840"/>
    </source>
</evidence>
<gene>
    <name evidence="7" type="ORF">CTI12_AA427350</name>
</gene>
<keyword evidence="3 7" id="KW-0418">Kinase</keyword>
<accession>A0A2U1M2M0</accession>
<dbReference type="PROSITE" id="PS00108">
    <property type="entry name" value="PROTEIN_KINASE_ST"/>
    <property type="match status" value="1"/>
</dbReference>
<evidence type="ECO:0000256" key="1">
    <source>
        <dbReference type="ARBA" id="ARBA00022679"/>
    </source>
</evidence>
<keyword evidence="8" id="KW-1185">Reference proteome</keyword>
<dbReference type="Proteomes" id="UP000245207">
    <property type="component" value="Unassembled WGS sequence"/>
</dbReference>
<feature type="domain" description="Protein kinase" evidence="6">
    <location>
        <begin position="407"/>
        <end position="681"/>
    </location>
</feature>
<dbReference type="Pfam" id="PF00069">
    <property type="entry name" value="Pkinase"/>
    <property type="match status" value="2"/>
</dbReference>
<comment type="caution">
    <text evidence="7">The sequence shown here is derived from an EMBL/GenBank/DDBJ whole genome shotgun (WGS) entry which is preliminary data.</text>
</comment>